<evidence type="ECO:0000256" key="1">
    <source>
        <dbReference type="ARBA" id="ARBA00010682"/>
    </source>
</evidence>
<dbReference type="GO" id="GO:0032049">
    <property type="term" value="P:cardiolipin biosynthetic process"/>
    <property type="evidence" value="ECO:0007669"/>
    <property type="project" value="InterPro"/>
</dbReference>
<dbReference type="PROSITE" id="PS50035">
    <property type="entry name" value="PLD"/>
    <property type="match status" value="1"/>
</dbReference>
<evidence type="ECO:0000256" key="3">
    <source>
        <dbReference type="ARBA" id="ARBA00022679"/>
    </source>
</evidence>
<dbReference type="NCBIfam" id="NF006946">
    <property type="entry name" value="PRK09428.1"/>
    <property type="match status" value="1"/>
</dbReference>
<dbReference type="PANTHER" id="PTHR12586">
    <property type="entry name" value="CDP-DIACYLGLYCEROL--SERINE O-PHOSPHATIDYLTRANSFERASE"/>
    <property type="match status" value="1"/>
</dbReference>
<keyword evidence="2" id="KW-0444">Lipid biosynthesis</keyword>
<dbReference type="InterPro" id="IPR016270">
    <property type="entry name" value="PGS1"/>
</dbReference>
<dbReference type="PANTHER" id="PTHR12586:SF1">
    <property type="entry name" value="CDP-DIACYLGLYCEROL--GLYCEROL-3-PHOSPHATE 3-PHOSPHATIDYLTRANSFERASE, MITOCHONDRIAL"/>
    <property type="match status" value="1"/>
</dbReference>
<dbReference type="Proteomes" id="UP001161422">
    <property type="component" value="Unassembled WGS sequence"/>
</dbReference>
<keyword evidence="5" id="KW-0443">Lipid metabolism</keyword>
<dbReference type="CDD" id="cd09136">
    <property type="entry name" value="PLDc_PSS_G_neg_2"/>
    <property type="match status" value="1"/>
</dbReference>
<dbReference type="Pfam" id="PF13091">
    <property type="entry name" value="PLDc_2"/>
    <property type="match status" value="2"/>
</dbReference>
<evidence type="ECO:0000313" key="9">
    <source>
        <dbReference type="EMBL" id="GLP96608.1"/>
    </source>
</evidence>
<dbReference type="InterPro" id="IPR001736">
    <property type="entry name" value="PLipase_D/transphosphatidylase"/>
</dbReference>
<keyword evidence="7" id="KW-1208">Phospholipid metabolism</keyword>
<organism evidence="9 10">
    <name type="scientific">Paraferrimonas sedimenticola</name>
    <dbReference type="NCBI Taxonomy" id="375674"/>
    <lineage>
        <taxon>Bacteria</taxon>
        <taxon>Pseudomonadati</taxon>
        <taxon>Pseudomonadota</taxon>
        <taxon>Gammaproteobacteria</taxon>
        <taxon>Alteromonadales</taxon>
        <taxon>Ferrimonadaceae</taxon>
        <taxon>Paraferrimonas</taxon>
    </lineage>
</organism>
<evidence type="ECO:0000313" key="10">
    <source>
        <dbReference type="Proteomes" id="UP001161422"/>
    </source>
</evidence>
<evidence type="ECO:0000256" key="7">
    <source>
        <dbReference type="ARBA" id="ARBA00023264"/>
    </source>
</evidence>
<evidence type="ECO:0000259" key="8">
    <source>
        <dbReference type="PROSITE" id="PS50035"/>
    </source>
</evidence>
<dbReference type="GO" id="GO:0003882">
    <property type="term" value="F:CDP-diacylglycerol-serine O-phosphatidyltransferase activity"/>
    <property type="evidence" value="ECO:0007669"/>
    <property type="project" value="TreeGrafter"/>
</dbReference>
<dbReference type="EMBL" id="BSNC01000005">
    <property type="protein sequence ID" value="GLP96608.1"/>
    <property type="molecule type" value="Genomic_DNA"/>
</dbReference>
<dbReference type="GO" id="GO:0008444">
    <property type="term" value="F:CDP-diacylglycerol-glycerol-3-phosphate 3-phosphatidyltransferase activity"/>
    <property type="evidence" value="ECO:0007669"/>
    <property type="project" value="InterPro"/>
</dbReference>
<proteinExistence type="inferred from homology"/>
<evidence type="ECO:0000256" key="4">
    <source>
        <dbReference type="ARBA" id="ARBA00022737"/>
    </source>
</evidence>
<dbReference type="SMART" id="SM00155">
    <property type="entry name" value="PLDc"/>
    <property type="match status" value="2"/>
</dbReference>
<comment type="caution">
    <text evidence="9">The sequence shown here is derived from an EMBL/GenBank/DDBJ whole genome shotgun (WGS) entry which is preliminary data.</text>
</comment>
<protein>
    <submittedName>
        <fullName evidence="9">CDP-diacylglycerol--serine O-phosphatidyltransferase</fullName>
    </submittedName>
</protein>
<dbReference type="AlphaFoldDB" id="A0AA37RWZ6"/>
<dbReference type="GO" id="GO:0005829">
    <property type="term" value="C:cytosol"/>
    <property type="evidence" value="ECO:0007669"/>
    <property type="project" value="TreeGrafter"/>
</dbReference>
<keyword evidence="6" id="KW-0594">Phospholipid biosynthesis</keyword>
<sequence length="444" mass="50859">MARSHANLIDALPGFALAPQQLHTFADAKAYRQQLLDAIGQAKQRILMVALYLQDDTAGREVFDALIAAKQANPELEISVLVDFHRAQRGLIGDDEQLGNDSMYRARLAEAGVSFPVYGVPVKTKEVMGVLHLKGFVVDDFVLYSGASLNNVYLHHGERYRLDRYYRIEQPELADSMADFIRQVLVADPSIQNLVDKVEVKKRELNRFIARYKRRLSKSEYRNGELTHGARITPLVGLGRRANKLNRATLQLIKDARKQVFLCTPYFNPPRAIEKALGSQLRAGRQISIVVGDKTANDFYIPPEQEFNLIGTVPYLYEMALRRFAKRYQWAIDQGLLNIYLWKDGNNSYHLKGLSIDERYHLITGSNLNPRAWGLDLENGLLLQDPNRDWQASFEQEQQGFVAQSQKIQHYRDVQKSETYPAEVRKILNRVQRFNAGFLLRQLL</sequence>
<dbReference type="RefSeq" id="WP_095503937.1">
    <property type="nucleotide sequence ID" value="NZ_BSNC01000005.1"/>
</dbReference>
<comment type="similarity">
    <text evidence="1">Belongs to the CDP-alcohol phosphatidyltransferase class-II family.</text>
</comment>
<feature type="domain" description="PLD phosphodiesterase" evidence="8">
    <location>
        <begin position="345"/>
        <end position="372"/>
    </location>
</feature>
<evidence type="ECO:0000256" key="5">
    <source>
        <dbReference type="ARBA" id="ARBA00023098"/>
    </source>
</evidence>
<dbReference type="SUPFAM" id="SSF56024">
    <property type="entry name" value="Phospholipase D/nuclease"/>
    <property type="match status" value="2"/>
</dbReference>
<keyword evidence="10" id="KW-1185">Reference proteome</keyword>
<gene>
    <name evidence="9" type="primary">pssA_1</name>
    <name evidence="9" type="ORF">GCM10007895_19140</name>
</gene>
<keyword evidence="4" id="KW-0677">Repeat</keyword>
<dbReference type="Gene3D" id="3.30.870.10">
    <property type="entry name" value="Endonuclease Chain A"/>
    <property type="match status" value="2"/>
</dbReference>
<reference evidence="9" key="1">
    <citation type="journal article" date="2014" name="Int. J. Syst. Evol. Microbiol.">
        <title>Complete genome sequence of Corynebacterium casei LMG S-19264T (=DSM 44701T), isolated from a smear-ripened cheese.</title>
        <authorList>
            <consortium name="US DOE Joint Genome Institute (JGI-PGF)"/>
            <person name="Walter F."/>
            <person name="Albersmeier A."/>
            <person name="Kalinowski J."/>
            <person name="Ruckert C."/>
        </authorList>
    </citation>
    <scope>NUCLEOTIDE SEQUENCE</scope>
    <source>
        <strain evidence="9">NBRC 101628</strain>
    </source>
</reference>
<evidence type="ECO:0000256" key="6">
    <source>
        <dbReference type="ARBA" id="ARBA00023209"/>
    </source>
</evidence>
<reference evidence="9" key="2">
    <citation type="submission" date="2023-01" db="EMBL/GenBank/DDBJ databases">
        <title>Draft genome sequence of Paraferrimonas sedimenticola strain NBRC 101628.</title>
        <authorList>
            <person name="Sun Q."/>
            <person name="Mori K."/>
        </authorList>
    </citation>
    <scope>NUCLEOTIDE SEQUENCE</scope>
    <source>
        <strain evidence="9">NBRC 101628</strain>
    </source>
</reference>
<dbReference type="PIRSF" id="PIRSF000850">
    <property type="entry name" value="Phospholipase_D_PSS"/>
    <property type="match status" value="1"/>
</dbReference>
<dbReference type="InterPro" id="IPR025202">
    <property type="entry name" value="PLD-like_dom"/>
</dbReference>
<name>A0AA37RWZ6_9GAMM</name>
<accession>A0AA37RWZ6</accession>
<dbReference type="CDD" id="cd09134">
    <property type="entry name" value="PLDc_PSS_G_neg_1"/>
    <property type="match status" value="1"/>
</dbReference>
<evidence type="ECO:0000256" key="2">
    <source>
        <dbReference type="ARBA" id="ARBA00022516"/>
    </source>
</evidence>
<keyword evidence="3" id="KW-0808">Transferase</keyword>